<keyword evidence="3" id="KW-1185">Reference proteome</keyword>
<proteinExistence type="predicted"/>
<feature type="transmembrane region" description="Helical" evidence="1">
    <location>
        <begin position="42"/>
        <end position="64"/>
    </location>
</feature>
<keyword evidence="1" id="KW-0812">Transmembrane</keyword>
<keyword evidence="1" id="KW-1133">Transmembrane helix</keyword>
<evidence type="ECO:0000313" key="2">
    <source>
        <dbReference type="EMBL" id="MFH4979079.1"/>
    </source>
</evidence>
<dbReference type="EMBL" id="JBGFUD010003827">
    <property type="protein sequence ID" value="MFH4979079.1"/>
    <property type="molecule type" value="Genomic_DNA"/>
</dbReference>
<evidence type="ECO:0000313" key="3">
    <source>
        <dbReference type="Proteomes" id="UP001608902"/>
    </source>
</evidence>
<gene>
    <name evidence="2" type="ORF">AB6A40_005788</name>
</gene>
<accession>A0ABD6EGG5</accession>
<dbReference type="AlphaFoldDB" id="A0ABD6EGG5"/>
<protein>
    <submittedName>
        <fullName evidence="2">Uncharacterized protein</fullName>
    </submittedName>
</protein>
<dbReference type="Proteomes" id="UP001608902">
    <property type="component" value="Unassembled WGS sequence"/>
</dbReference>
<sequence length="123" mass="14028">MSQTSGEVRRETRVNVSDGAYETTVIESPAKMPLIEIDEADFRPLTICLITLTVFSMMMSVTLISRTWMVLTDEESALQRKRKEFTEYIKRLSSMKPEELLAPPIKTDQYLPIKKNVGNIADV</sequence>
<reference evidence="2 3" key="1">
    <citation type="submission" date="2024-08" db="EMBL/GenBank/DDBJ databases">
        <title>Gnathostoma spinigerum genome.</title>
        <authorList>
            <person name="Gonzalez-Bertolin B."/>
            <person name="Monzon S."/>
            <person name="Zaballos A."/>
            <person name="Jimenez P."/>
            <person name="Dekumyoy P."/>
            <person name="Varona S."/>
            <person name="Cuesta I."/>
            <person name="Sumanam S."/>
            <person name="Adisakwattana P."/>
            <person name="Gasser R.B."/>
            <person name="Hernandez-Gonzalez A."/>
            <person name="Young N.D."/>
            <person name="Perteguer M.J."/>
        </authorList>
    </citation>
    <scope>NUCLEOTIDE SEQUENCE [LARGE SCALE GENOMIC DNA]</scope>
    <source>
        <strain evidence="2">AL3</strain>
        <tissue evidence="2">Liver</tissue>
    </source>
</reference>
<name>A0ABD6EGG5_9BILA</name>
<organism evidence="2 3">
    <name type="scientific">Gnathostoma spinigerum</name>
    <dbReference type="NCBI Taxonomy" id="75299"/>
    <lineage>
        <taxon>Eukaryota</taxon>
        <taxon>Metazoa</taxon>
        <taxon>Ecdysozoa</taxon>
        <taxon>Nematoda</taxon>
        <taxon>Chromadorea</taxon>
        <taxon>Rhabditida</taxon>
        <taxon>Spirurina</taxon>
        <taxon>Gnathostomatomorpha</taxon>
        <taxon>Gnathostomatoidea</taxon>
        <taxon>Gnathostomatidae</taxon>
        <taxon>Gnathostoma</taxon>
    </lineage>
</organism>
<comment type="caution">
    <text evidence="2">The sequence shown here is derived from an EMBL/GenBank/DDBJ whole genome shotgun (WGS) entry which is preliminary data.</text>
</comment>
<evidence type="ECO:0000256" key="1">
    <source>
        <dbReference type="SAM" id="Phobius"/>
    </source>
</evidence>
<keyword evidence="1" id="KW-0472">Membrane</keyword>